<protein>
    <submittedName>
        <fullName evidence="1">Uncharacterized protein</fullName>
    </submittedName>
</protein>
<evidence type="ECO:0000313" key="2">
    <source>
        <dbReference type="Proteomes" id="UP001218629"/>
    </source>
</evidence>
<accession>A0ABY8A735</accession>
<gene>
    <name evidence="1" type="ORF">MOV08_16820</name>
</gene>
<dbReference type="RefSeq" id="WP_239010059.1">
    <property type="nucleotide sequence ID" value="NZ_CP095749.1"/>
</dbReference>
<sequence>MNVHHHGYTWAGSGSEYGTDSLRRPGNPQFAAASVVPLEPANWLLKNASFAKGTFHDADESAAWFGKQIADYADRFDGFHAKDPETLQAQVNSARETVDQGRDVVGGWWINGGTTFYAVHLIACPNFFRPEHPCPKRLR</sequence>
<reference evidence="1 2" key="1">
    <citation type="submission" date="2022-03" db="EMBL/GenBank/DDBJ databases">
        <title>Streptomyces yunnanensis P86,complete genome.</title>
        <authorList>
            <person name="Chen S."/>
            <person name="Zhang Q."/>
        </authorList>
    </citation>
    <scope>NUCLEOTIDE SEQUENCE [LARGE SCALE GENOMIC DNA]</scope>
    <source>
        <strain evidence="1 2">P86</strain>
    </source>
</reference>
<keyword evidence="2" id="KW-1185">Reference proteome</keyword>
<name>A0ABY8A735_9ACTN</name>
<dbReference type="Proteomes" id="UP001218629">
    <property type="component" value="Chromosome"/>
</dbReference>
<proteinExistence type="predicted"/>
<dbReference type="EMBL" id="CP095749">
    <property type="protein sequence ID" value="WEB40777.1"/>
    <property type="molecule type" value="Genomic_DNA"/>
</dbReference>
<organism evidence="1 2">
    <name type="scientific">Streptomyces yunnanensis</name>
    <dbReference type="NCBI Taxonomy" id="156453"/>
    <lineage>
        <taxon>Bacteria</taxon>
        <taxon>Bacillati</taxon>
        <taxon>Actinomycetota</taxon>
        <taxon>Actinomycetes</taxon>
        <taxon>Kitasatosporales</taxon>
        <taxon>Streptomycetaceae</taxon>
        <taxon>Streptomyces</taxon>
    </lineage>
</organism>
<evidence type="ECO:0000313" key="1">
    <source>
        <dbReference type="EMBL" id="WEB40777.1"/>
    </source>
</evidence>